<protein>
    <submittedName>
        <fullName evidence="2">Unnamed protein product</fullName>
    </submittedName>
</protein>
<evidence type="ECO:0000256" key="1">
    <source>
        <dbReference type="SAM" id="MobiDB-lite"/>
    </source>
</evidence>
<proteinExistence type="predicted"/>
<feature type="compositionally biased region" description="Basic and acidic residues" evidence="1">
    <location>
        <begin position="19"/>
        <end position="49"/>
    </location>
</feature>
<reference evidence="2" key="1">
    <citation type="submission" date="2023-04" db="EMBL/GenBank/DDBJ databases">
        <title>Phytophthora lilii NBRC 32176.</title>
        <authorList>
            <person name="Ichikawa N."/>
            <person name="Sato H."/>
            <person name="Tonouchi N."/>
        </authorList>
    </citation>
    <scope>NUCLEOTIDE SEQUENCE</scope>
    <source>
        <strain evidence="2">NBRC 32176</strain>
    </source>
</reference>
<name>A0A9W6TGX6_9STRA</name>
<keyword evidence="3" id="KW-1185">Reference proteome</keyword>
<organism evidence="2 3">
    <name type="scientific">Phytophthora lilii</name>
    <dbReference type="NCBI Taxonomy" id="2077276"/>
    <lineage>
        <taxon>Eukaryota</taxon>
        <taxon>Sar</taxon>
        <taxon>Stramenopiles</taxon>
        <taxon>Oomycota</taxon>
        <taxon>Peronosporomycetes</taxon>
        <taxon>Peronosporales</taxon>
        <taxon>Peronosporaceae</taxon>
        <taxon>Phytophthora</taxon>
    </lineage>
</organism>
<comment type="caution">
    <text evidence="2">The sequence shown here is derived from an EMBL/GenBank/DDBJ whole genome shotgun (WGS) entry which is preliminary data.</text>
</comment>
<dbReference type="AlphaFoldDB" id="A0A9W6TGX6"/>
<dbReference type="EMBL" id="BSXW01000081">
    <property type="protein sequence ID" value="GMF11629.1"/>
    <property type="molecule type" value="Genomic_DNA"/>
</dbReference>
<evidence type="ECO:0000313" key="2">
    <source>
        <dbReference type="EMBL" id="GMF11629.1"/>
    </source>
</evidence>
<feature type="compositionally biased region" description="Basic and acidic residues" evidence="1">
    <location>
        <begin position="60"/>
        <end position="76"/>
    </location>
</feature>
<evidence type="ECO:0000313" key="3">
    <source>
        <dbReference type="Proteomes" id="UP001165083"/>
    </source>
</evidence>
<accession>A0A9W6TGX6</accession>
<dbReference type="Proteomes" id="UP001165083">
    <property type="component" value="Unassembled WGS sequence"/>
</dbReference>
<sequence length="315" mass="35605">MQVFRTLPIKILRQQFPRLPEDRESLAKNESYEHDAIRHNSGKNDDINGNRRRTASVSDPRARNRERRRESRKDNDVEQSSTSTQSKDPEENNDGNAKAASGSKVANERLDDEEEIKTEEAEVPASDKTVSEFPEDKIAGKTKKAVIKSHARKLDADEFTEELLRVCNPTASLFRLHRYVLDELRIEVSSAKLLLFLRSSGKFRVRPVHHTLSADTYRVIDPSSPKADDVHYKKDDPRLAKCSCRCRPGSAESQDPCESWTCLVPHALIISSASTEFHLDDTAPSSAMEQEISEGFADIIKAAEAVYDDMNYESE</sequence>
<feature type="region of interest" description="Disordered" evidence="1">
    <location>
        <begin position="19"/>
        <end position="142"/>
    </location>
</feature>
<gene>
    <name evidence="2" type="ORF">Plil01_000231400</name>
</gene>